<comment type="subcellular location">
    <subcellularLocation>
        <location evidence="1">Membrane</location>
        <topology evidence="1">Multi-pass membrane protein</topology>
    </subcellularLocation>
    <subcellularLocation>
        <location evidence="16">Mitochondrion inner membrane</location>
        <topology evidence="16">Multi-pass membrane protein</topology>
        <orientation evidence="16">Matrix side</orientation>
    </subcellularLocation>
</comment>
<keyword evidence="6 16" id="KW-0808">Transferase</keyword>
<dbReference type="PANTHER" id="PTHR24349">
    <property type="entry name" value="SERINE/THREONINE-PROTEIN KINASE"/>
    <property type="match status" value="1"/>
</dbReference>
<dbReference type="Gene3D" id="1.20.120.1780">
    <property type="entry name" value="UbiA prenyltransferase"/>
    <property type="match status" value="1"/>
</dbReference>
<keyword evidence="16" id="KW-0999">Mitochondrion inner membrane</keyword>
<evidence type="ECO:0000313" key="21">
    <source>
        <dbReference type="EMBL" id="KAG5406974.1"/>
    </source>
</evidence>
<dbReference type="PROSITE" id="PS00018">
    <property type="entry name" value="EF_HAND_1"/>
    <property type="match status" value="4"/>
</dbReference>
<keyword evidence="12 16" id="KW-1133">Transmembrane helix</keyword>
<evidence type="ECO:0000256" key="13">
    <source>
        <dbReference type="ARBA" id="ARBA00023136"/>
    </source>
</evidence>
<feature type="binding site" evidence="17">
    <location>
        <position position="604"/>
    </location>
    <ligand>
        <name>ATP</name>
        <dbReference type="ChEBI" id="CHEBI:30616"/>
    </ligand>
</feature>
<feature type="domain" description="Protein kinase" evidence="19">
    <location>
        <begin position="575"/>
        <end position="833"/>
    </location>
</feature>
<dbReference type="InterPro" id="IPR017441">
    <property type="entry name" value="Protein_kinase_ATP_BS"/>
</dbReference>
<dbReference type="CDD" id="cd00051">
    <property type="entry name" value="EFh"/>
    <property type="match status" value="2"/>
</dbReference>
<keyword evidence="10" id="KW-0106">Calcium</keyword>
<evidence type="ECO:0000256" key="14">
    <source>
        <dbReference type="ARBA" id="ARBA00047899"/>
    </source>
</evidence>
<dbReference type="Pfam" id="PF01040">
    <property type="entry name" value="UbiA"/>
    <property type="match status" value="1"/>
</dbReference>
<keyword evidence="16" id="KW-0414">Isoprene biosynthesis</keyword>
<evidence type="ECO:0000256" key="4">
    <source>
        <dbReference type="ARBA" id="ARBA00022527"/>
    </source>
</evidence>
<dbReference type="Gene3D" id="1.10.238.10">
    <property type="entry name" value="EF-hand"/>
    <property type="match status" value="1"/>
</dbReference>
<dbReference type="InterPro" id="IPR006370">
    <property type="entry name" value="HB_polyprenyltransferase-like"/>
</dbReference>
<evidence type="ECO:0000256" key="8">
    <source>
        <dbReference type="ARBA" id="ARBA00022741"/>
    </source>
</evidence>
<comment type="catalytic activity">
    <reaction evidence="14">
        <text>L-threonyl-[protein] + ATP = O-phospho-L-threonyl-[protein] + ADP + H(+)</text>
        <dbReference type="Rhea" id="RHEA:46608"/>
        <dbReference type="Rhea" id="RHEA-COMP:11060"/>
        <dbReference type="Rhea" id="RHEA-COMP:11605"/>
        <dbReference type="ChEBI" id="CHEBI:15378"/>
        <dbReference type="ChEBI" id="CHEBI:30013"/>
        <dbReference type="ChEBI" id="CHEBI:30616"/>
        <dbReference type="ChEBI" id="CHEBI:61977"/>
        <dbReference type="ChEBI" id="CHEBI:456216"/>
        <dbReference type="EC" id="2.7.11.1"/>
    </reaction>
</comment>
<dbReference type="Gene3D" id="3.30.200.20">
    <property type="entry name" value="Phosphorylase Kinase, domain 1"/>
    <property type="match status" value="1"/>
</dbReference>
<dbReference type="InterPro" id="IPR044878">
    <property type="entry name" value="UbiA_sf"/>
</dbReference>
<dbReference type="Proteomes" id="UP000823674">
    <property type="component" value="Chromosome A03"/>
</dbReference>
<dbReference type="Gene3D" id="1.10.357.140">
    <property type="entry name" value="UbiA prenyltransferase"/>
    <property type="match status" value="1"/>
</dbReference>
<reference evidence="21 22" key="1">
    <citation type="submission" date="2021-03" db="EMBL/GenBank/DDBJ databases">
        <authorList>
            <person name="King G.J."/>
            <person name="Bancroft I."/>
            <person name="Baten A."/>
            <person name="Bloomfield J."/>
            <person name="Borpatragohain P."/>
            <person name="He Z."/>
            <person name="Irish N."/>
            <person name="Irwin J."/>
            <person name="Liu K."/>
            <person name="Mauleon R.P."/>
            <person name="Moore J."/>
            <person name="Morris R."/>
            <person name="Ostergaard L."/>
            <person name="Wang B."/>
            <person name="Wells R."/>
        </authorList>
    </citation>
    <scope>NUCLEOTIDE SEQUENCE [LARGE SCALE GENOMIC DNA]</scope>
    <source>
        <strain evidence="21">R-o-18</strain>
        <tissue evidence="21">Leaf</tissue>
    </source>
</reference>
<dbReference type="CDD" id="cd05117">
    <property type="entry name" value="STKc_CAMK"/>
    <property type="match status" value="1"/>
</dbReference>
<keyword evidence="4" id="KW-0723">Serine/threonine-protein kinase</keyword>
<accession>A0ABQ7N7V9</accession>
<dbReference type="SUPFAM" id="SSF56112">
    <property type="entry name" value="Protein kinase-like (PK-like)"/>
    <property type="match status" value="1"/>
</dbReference>
<keyword evidence="7 16" id="KW-0812">Transmembrane</keyword>
<proteinExistence type="inferred from homology"/>
<feature type="domain" description="EF-hand" evidence="20">
    <location>
        <begin position="876"/>
        <end position="911"/>
    </location>
</feature>
<evidence type="ECO:0000259" key="19">
    <source>
        <dbReference type="PROSITE" id="PS50011"/>
    </source>
</evidence>
<comment type="similarity">
    <text evidence="3 16">Belongs to the UbiA prenyltransferase family.</text>
</comment>
<evidence type="ECO:0000256" key="10">
    <source>
        <dbReference type="ARBA" id="ARBA00022837"/>
    </source>
</evidence>
<dbReference type="InterPro" id="IPR000537">
    <property type="entry name" value="UbiA_prenyltransferase"/>
</dbReference>
<dbReference type="PROSITE" id="PS50011">
    <property type="entry name" value="PROTEIN_KINASE_DOM"/>
    <property type="match status" value="1"/>
</dbReference>
<dbReference type="SMART" id="SM00054">
    <property type="entry name" value="EFh"/>
    <property type="match status" value="4"/>
</dbReference>
<comment type="catalytic activity">
    <reaction evidence="16">
        <text>an all-trans-polyprenyl diphosphate + 4-hydroxybenzoate = a 4-hydroxy-3-(all-trans-polyprenyl)benzoate + diphosphate</text>
        <dbReference type="Rhea" id="RHEA:44504"/>
        <dbReference type="Rhea" id="RHEA-COMP:9514"/>
        <dbReference type="Rhea" id="RHEA-COMP:9564"/>
        <dbReference type="ChEBI" id="CHEBI:17879"/>
        <dbReference type="ChEBI" id="CHEBI:33019"/>
        <dbReference type="ChEBI" id="CHEBI:58914"/>
        <dbReference type="ChEBI" id="CHEBI:78396"/>
        <dbReference type="EC" id="2.5.1.39"/>
    </reaction>
</comment>
<comment type="pathway">
    <text evidence="16">Cofactor biosynthesis; ubiquinone biosynthesis.</text>
</comment>
<keyword evidence="9" id="KW-0418">Kinase</keyword>
<dbReference type="SUPFAM" id="SSF47473">
    <property type="entry name" value="EF-hand"/>
    <property type="match status" value="1"/>
</dbReference>
<dbReference type="Gene3D" id="1.10.510.10">
    <property type="entry name" value="Transferase(Phosphotransferase) domain 1"/>
    <property type="match status" value="1"/>
</dbReference>
<keyword evidence="16" id="KW-0496">Mitochondrion</keyword>
<dbReference type="InterPro" id="IPR030470">
    <property type="entry name" value="UbiA_prenylTrfase_CS"/>
</dbReference>
<comment type="cofactor">
    <cofactor evidence="16">
        <name>Mg(2+)</name>
        <dbReference type="ChEBI" id="CHEBI:18420"/>
    </cofactor>
</comment>
<evidence type="ECO:0000256" key="12">
    <source>
        <dbReference type="ARBA" id="ARBA00022989"/>
    </source>
</evidence>
<feature type="domain" description="EF-hand" evidence="20">
    <location>
        <begin position="912"/>
        <end position="947"/>
    </location>
</feature>
<dbReference type="Pfam" id="PF00069">
    <property type="entry name" value="Pkinase"/>
    <property type="match status" value="1"/>
</dbReference>
<evidence type="ECO:0000256" key="1">
    <source>
        <dbReference type="ARBA" id="ARBA00004141"/>
    </source>
</evidence>
<evidence type="ECO:0000256" key="5">
    <source>
        <dbReference type="ARBA" id="ARBA00022553"/>
    </source>
</evidence>
<keyword evidence="22" id="KW-1185">Reference proteome</keyword>
<gene>
    <name evidence="21" type="primary">A03p058860.1_BraROA</name>
    <name evidence="21" type="ORF">IGI04_013093</name>
</gene>
<evidence type="ECO:0000256" key="6">
    <source>
        <dbReference type="ARBA" id="ARBA00022679"/>
    </source>
</evidence>
<organism evidence="21 22">
    <name type="scientific">Brassica rapa subsp. trilocularis</name>
    <dbReference type="NCBI Taxonomy" id="1813537"/>
    <lineage>
        <taxon>Eukaryota</taxon>
        <taxon>Viridiplantae</taxon>
        <taxon>Streptophyta</taxon>
        <taxon>Embryophyta</taxon>
        <taxon>Tracheophyta</taxon>
        <taxon>Spermatophyta</taxon>
        <taxon>Magnoliopsida</taxon>
        <taxon>eudicotyledons</taxon>
        <taxon>Gunneridae</taxon>
        <taxon>Pentapetalae</taxon>
        <taxon>rosids</taxon>
        <taxon>malvids</taxon>
        <taxon>Brassicales</taxon>
        <taxon>Brassicaceae</taxon>
        <taxon>Brassiceae</taxon>
        <taxon>Brassica</taxon>
    </lineage>
</organism>
<keyword evidence="16" id="KW-0831">Ubiquinone biosynthesis</keyword>
<evidence type="ECO:0000256" key="17">
    <source>
        <dbReference type="PROSITE-ProRule" id="PRU10141"/>
    </source>
</evidence>
<feature type="compositionally biased region" description="Low complexity" evidence="18">
    <location>
        <begin position="538"/>
        <end position="557"/>
    </location>
</feature>
<evidence type="ECO:0000256" key="2">
    <source>
        <dbReference type="ARBA" id="ARBA00005354"/>
    </source>
</evidence>
<keyword evidence="13 16" id="KW-0472">Membrane</keyword>
<dbReference type="InterPro" id="IPR011009">
    <property type="entry name" value="Kinase-like_dom_sf"/>
</dbReference>
<dbReference type="PROSITE" id="PS00943">
    <property type="entry name" value="UBIA"/>
    <property type="match status" value="1"/>
</dbReference>
<comment type="caution">
    <text evidence="21">The sequence shown here is derived from an EMBL/GenBank/DDBJ whole genome shotgun (WGS) entry which is preliminary data.</text>
</comment>
<dbReference type="InterPro" id="IPR018247">
    <property type="entry name" value="EF_Hand_1_Ca_BS"/>
</dbReference>
<feature type="domain" description="EF-hand" evidence="20">
    <location>
        <begin position="984"/>
        <end position="1018"/>
    </location>
</feature>
<evidence type="ECO:0000259" key="20">
    <source>
        <dbReference type="PROSITE" id="PS50222"/>
    </source>
</evidence>
<evidence type="ECO:0000256" key="15">
    <source>
        <dbReference type="ARBA" id="ARBA00048679"/>
    </source>
</evidence>
<dbReference type="InterPro" id="IPR002048">
    <property type="entry name" value="EF_hand_dom"/>
</dbReference>
<feature type="domain" description="EF-hand" evidence="20">
    <location>
        <begin position="948"/>
        <end position="983"/>
    </location>
</feature>
<dbReference type="PROSITE" id="PS50222">
    <property type="entry name" value="EF_HAND_2"/>
    <property type="match status" value="4"/>
</dbReference>
<dbReference type="SMART" id="SM00220">
    <property type="entry name" value="S_TKc"/>
    <property type="match status" value="1"/>
</dbReference>
<evidence type="ECO:0000256" key="7">
    <source>
        <dbReference type="ARBA" id="ARBA00022692"/>
    </source>
</evidence>
<feature type="region of interest" description="Disordered" evidence="18">
    <location>
        <begin position="494"/>
        <end position="568"/>
    </location>
</feature>
<keyword evidence="8 17" id="KW-0547">Nucleotide-binding</keyword>
<dbReference type="InterPro" id="IPR039653">
    <property type="entry name" value="Prenyltransferase"/>
</dbReference>
<keyword evidence="5" id="KW-0597">Phosphoprotein</keyword>
<evidence type="ECO:0000256" key="9">
    <source>
        <dbReference type="ARBA" id="ARBA00022777"/>
    </source>
</evidence>
<protein>
    <recommendedName>
        <fullName evidence="16">4-hydroxybenzoate polyprenyltransferase, mitochondrial</fullName>
        <shortName evidence="16">4-HB polyprenyltransferase</shortName>
        <ecNumber evidence="16">2.5.1.39</ecNumber>
    </recommendedName>
    <alternativeName>
        <fullName evidence="16">Para-hydroxybenzoate--polyprenyltransferase</fullName>
        <shortName evidence="16">PHB:PPT</shortName>
        <shortName evidence="16">PHB:polyprenyltransferase</shortName>
    </alternativeName>
</protein>
<comment type="catalytic activity">
    <reaction evidence="15">
        <text>L-seryl-[protein] + ATP = O-phospho-L-seryl-[protein] + ADP + H(+)</text>
        <dbReference type="Rhea" id="RHEA:17989"/>
        <dbReference type="Rhea" id="RHEA-COMP:9863"/>
        <dbReference type="Rhea" id="RHEA-COMP:11604"/>
        <dbReference type="ChEBI" id="CHEBI:15378"/>
        <dbReference type="ChEBI" id="CHEBI:29999"/>
        <dbReference type="ChEBI" id="CHEBI:30616"/>
        <dbReference type="ChEBI" id="CHEBI:83421"/>
        <dbReference type="ChEBI" id="CHEBI:456216"/>
        <dbReference type="EC" id="2.7.11.1"/>
    </reaction>
</comment>
<dbReference type="HAMAP" id="MF_01635">
    <property type="entry name" value="UbiA"/>
    <property type="match status" value="1"/>
</dbReference>
<dbReference type="InterPro" id="IPR011992">
    <property type="entry name" value="EF-hand-dom_pair"/>
</dbReference>
<dbReference type="InterPro" id="IPR000719">
    <property type="entry name" value="Prot_kinase_dom"/>
</dbReference>
<evidence type="ECO:0000256" key="3">
    <source>
        <dbReference type="ARBA" id="ARBA00005985"/>
    </source>
</evidence>
<evidence type="ECO:0000256" key="18">
    <source>
        <dbReference type="SAM" id="MobiDB-lite"/>
    </source>
</evidence>
<evidence type="ECO:0000313" key="22">
    <source>
        <dbReference type="Proteomes" id="UP000823674"/>
    </source>
</evidence>
<dbReference type="NCBIfam" id="TIGR01474">
    <property type="entry name" value="ubiA_proteo"/>
    <property type="match status" value="1"/>
</dbReference>
<evidence type="ECO:0000256" key="11">
    <source>
        <dbReference type="ARBA" id="ARBA00022840"/>
    </source>
</evidence>
<evidence type="ECO:0000256" key="16">
    <source>
        <dbReference type="HAMAP-Rule" id="MF_03189"/>
    </source>
</evidence>
<keyword evidence="11 17" id="KW-0067">ATP-binding</keyword>
<dbReference type="CDD" id="cd13959">
    <property type="entry name" value="PT_UbiA_COQ2"/>
    <property type="match status" value="1"/>
</dbReference>
<sequence>MISDTLILFIRILKHFDSSVAHTQAFAGLLTGIENNAWPINDPSNYWRSLYSLFHAGDLPLSFFVLTRPVCLTQAKQESFFAGKAFSFSKMAFFVLSRVSRRLLKPSFSATPSQQHIYLSKRVTTTHYINPLPTLDHNHHQVRSKGKESFLGTGRSNRSVGGMWSSSLVLERGRKEMSGSVGVKIDSSWIDFYLPERARGYAKLARFDKPIGTWLLAWPCMWSIALAADPGSLPSFKMMCLFGCGAVLLRGAGCTINDLLDQDIDTKVDRTRLRPIASGLLTPFEGLQFLVLQLLLGLGILLQLNNYSRVLGASSLFLVFSYPLMKRFTFWPQAFLGLTINWGALLGWAAVKGSVEPAVVLPLYLSGICWTLVYDTIYAHQDKDDDVKVGVKSTALRFGENTKLWLTGFGTASMGLLALSGLSADLGWQYYASLVAASGQLGWQIGTADLSSRPDCSRKFVSNKWFGAIVFSGVTIRSFYLSVDFIDSERNKVRSTMGHRHSKSKSSGPPPSSSSSSSSTNVVHHVQPSGERRGSSGSGPAPVGSSSTGGSRSAASAQQNGRILGRPMENVRGTYDFGKELGRGQFGVTYLVTHKETKKLFACKSIPTRRLVHRDDIEDVRREVQIMHHLSGHRNIVDLKGAYEDRHSVNLIMELCEGGELFDRIIAKGHYTERAAADLCRQMVMVVHSCHSMGVMHRDLKPENFLFLSKDENSPLKATDFGLSVFFKPGDKFKDLVGSAYYVAPEVLKRNYGPEADIWSAGVILFILISGVPPFWGENETGIFDAILKGELDFSADPWPTVSAGAKDLVKRMLKYDPKDRLTASEALNHPWIKEDGEASDKPLDNAVLSRMKQFRAMNKLKKMALKVIAENLSEEEIIGLKEMFKALDTDKNGIVTLEELRTGLPKLGNKISEAEIKQLMEAADMDGDGSIDYLEFISATMHMNRIEREDHLYTAFQYFDKDNSGYITMEELEQAMKKYNMGDDKSIKEIIAEVDTDRDGKINYEEFVAMMKKGNPELVTNRRRVNM</sequence>
<dbReference type="PROSITE" id="PS00108">
    <property type="entry name" value="PROTEIN_KINASE_ST"/>
    <property type="match status" value="1"/>
</dbReference>
<dbReference type="PROSITE" id="PS00107">
    <property type="entry name" value="PROTEIN_KINASE_ATP"/>
    <property type="match status" value="1"/>
</dbReference>
<dbReference type="InterPro" id="IPR050205">
    <property type="entry name" value="CDPK_Ser/Thr_kinases"/>
</dbReference>
<dbReference type="Pfam" id="PF13499">
    <property type="entry name" value="EF-hand_7"/>
    <property type="match status" value="2"/>
</dbReference>
<dbReference type="EC" id="2.5.1.39" evidence="16"/>
<dbReference type="InterPro" id="IPR008271">
    <property type="entry name" value="Ser/Thr_kinase_AS"/>
</dbReference>
<comment type="function">
    <text evidence="16">Catalyzes the prenylation of para-hydroxybenzoate (PHB) with an all-trans polyprenyl group. Mediates the second step in the final reaction sequence of coenzyme Q (CoQ) biosynthesis, which is the condensation of the polyisoprenoid side chain with PHB, generating the first membrane-bound Q intermediate.</text>
</comment>
<dbReference type="EMBL" id="JADBGQ010000003">
    <property type="protein sequence ID" value="KAG5406974.1"/>
    <property type="molecule type" value="Genomic_DNA"/>
</dbReference>
<comment type="similarity">
    <text evidence="2">Belongs to the protein kinase superfamily. CAMK Ser/Thr protein kinase family. CaMK subfamily.</text>
</comment>
<name>A0ABQ7N7V9_BRACM</name>